<protein>
    <submittedName>
        <fullName evidence="1">Uncharacterized protein</fullName>
    </submittedName>
</protein>
<organism evidence="1 2">
    <name type="scientific">Perkinsus olseni</name>
    <name type="common">Perkinsus atlanticus</name>
    <dbReference type="NCBI Taxonomy" id="32597"/>
    <lineage>
        <taxon>Eukaryota</taxon>
        <taxon>Sar</taxon>
        <taxon>Alveolata</taxon>
        <taxon>Perkinsozoa</taxon>
        <taxon>Perkinsea</taxon>
        <taxon>Perkinsida</taxon>
        <taxon>Perkinsidae</taxon>
        <taxon>Perkinsus</taxon>
    </lineage>
</organism>
<comment type="caution">
    <text evidence="1">The sequence shown here is derived from an EMBL/GenBank/DDBJ whole genome shotgun (WGS) entry which is preliminary data.</text>
</comment>
<dbReference type="EMBL" id="JABANP010000428">
    <property type="protein sequence ID" value="KAF4682493.1"/>
    <property type="molecule type" value="Genomic_DNA"/>
</dbReference>
<sequence>MHSLRKVVISLAVSLAYGSRDRPVEWLFAISKETGSRYYIEPKERVAELRTRFTTTMDDGFQCISATQYSTISDMFPVRYAWINRVEDKTMKQTRYSASLVANETEDCFTSLSPPDPEVVADLNRICENHDFWITTSSDPMHIEDGTYSGEKADSMKLEVDVKDGRAERVTARPKNEGAKTMKKLTYFKVGDVLSVTMENPAASLIRDKMILEPNTRDAQFEHGVGRSNLKDWDRETASAANMERGKGKAAKGGLKGLKKLARKLTRREKHRPTLFGVIRDVTAEKLR</sequence>
<dbReference type="Proteomes" id="UP000541610">
    <property type="component" value="Unassembled WGS sequence"/>
</dbReference>
<name>A0A7J6NF67_PEROL</name>
<gene>
    <name evidence="1" type="ORF">FOZ60_010469</name>
</gene>
<proteinExistence type="predicted"/>
<dbReference type="AlphaFoldDB" id="A0A7J6NF67"/>
<dbReference type="OrthoDB" id="10428135at2759"/>
<evidence type="ECO:0000313" key="1">
    <source>
        <dbReference type="EMBL" id="KAF4682493.1"/>
    </source>
</evidence>
<evidence type="ECO:0000313" key="2">
    <source>
        <dbReference type="Proteomes" id="UP000541610"/>
    </source>
</evidence>
<reference evidence="1 2" key="1">
    <citation type="submission" date="2020-04" db="EMBL/GenBank/DDBJ databases">
        <title>Perkinsus olseni comparative genomics.</title>
        <authorList>
            <person name="Bogema D.R."/>
        </authorList>
    </citation>
    <scope>NUCLEOTIDE SEQUENCE [LARGE SCALE GENOMIC DNA]</scope>
    <source>
        <strain evidence="1">00978-12</strain>
    </source>
</reference>
<accession>A0A7J6NF67</accession>